<reference evidence="2 3" key="1">
    <citation type="submission" date="2018-08" db="EMBL/GenBank/DDBJ databases">
        <title>Complete genome sequencing of Blastochloris tepida GI.</title>
        <authorList>
            <person name="Tsukatani Y."/>
            <person name="Mori H."/>
        </authorList>
    </citation>
    <scope>NUCLEOTIDE SEQUENCE [LARGE SCALE GENOMIC DNA]</scope>
    <source>
        <strain evidence="2 3">GI</strain>
    </source>
</reference>
<organism evidence="2 3">
    <name type="scientific">Blastochloris tepida</name>
    <dbReference type="NCBI Taxonomy" id="2233851"/>
    <lineage>
        <taxon>Bacteria</taxon>
        <taxon>Pseudomonadati</taxon>
        <taxon>Pseudomonadota</taxon>
        <taxon>Alphaproteobacteria</taxon>
        <taxon>Hyphomicrobiales</taxon>
        <taxon>Blastochloridaceae</taxon>
        <taxon>Blastochloris</taxon>
    </lineage>
</organism>
<gene>
    <name evidence="2" type="ORF">BLTE_13430</name>
</gene>
<protein>
    <submittedName>
        <fullName evidence="2">Uncharacterized protein</fullName>
    </submittedName>
</protein>
<sequence>MGGGVQVIARATQDGDGEGLLPTTRGPSGRKLGRKAERFLIHLVWDGLTRRDAAVLAELSDRQSFRLLADADFLAAYREAVKVRRRSEVARTVHRLAEIRDGKHPLAAVTAAKTLLHDAERLESEGQAAQAPGTPSAGYVIVVRERGPETPHLRATEAKPLIQLPAVHPDDGRTPSSADVQSDEGDD</sequence>
<proteinExistence type="predicted"/>
<dbReference type="EMBL" id="AP018907">
    <property type="protein sequence ID" value="BBF92658.1"/>
    <property type="molecule type" value="Genomic_DNA"/>
</dbReference>
<evidence type="ECO:0000313" key="3">
    <source>
        <dbReference type="Proteomes" id="UP000266934"/>
    </source>
</evidence>
<feature type="region of interest" description="Disordered" evidence="1">
    <location>
        <begin position="148"/>
        <end position="187"/>
    </location>
</feature>
<dbReference type="RefSeq" id="WP_126398700.1">
    <property type="nucleotide sequence ID" value="NZ_AP018907.1"/>
</dbReference>
<feature type="compositionally biased region" description="Basic and acidic residues" evidence="1">
    <location>
        <begin position="148"/>
        <end position="157"/>
    </location>
</feature>
<keyword evidence="3" id="KW-1185">Reference proteome</keyword>
<name>A0A348FZC5_9HYPH</name>
<dbReference type="KEGG" id="blag:BLTE_13430"/>
<dbReference type="Proteomes" id="UP000266934">
    <property type="component" value="Chromosome"/>
</dbReference>
<dbReference type="AlphaFoldDB" id="A0A348FZC5"/>
<evidence type="ECO:0000313" key="2">
    <source>
        <dbReference type="EMBL" id="BBF92658.1"/>
    </source>
</evidence>
<evidence type="ECO:0000256" key="1">
    <source>
        <dbReference type="SAM" id="MobiDB-lite"/>
    </source>
</evidence>
<accession>A0A348FZC5</accession>